<evidence type="ECO:0000256" key="1">
    <source>
        <dbReference type="SAM" id="MobiDB-lite"/>
    </source>
</evidence>
<evidence type="ECO:0000256" key="2">
    <source>
        <dbReference type="SAM" id="SignalP"/>
    </source>
</evidence>
<evidence type="ECO:0000313" key="4">
    <source>
        <dbReference type="Proteomes" id="UP000597886"/>
    </source>
</evidence>
<gene>
    <name evidence="3" type="ORF">GS634_09815</name>
</gene>
<evidence type="ECO:0008006" key="5">
    <source>
        <dbReference type="Google" id="ProtNLM"/>
    </source>
</evidence>
<dbReference type="EMBL" id="WVRA01000003">
    <property type="protein sequence ID" value="NOE18412.1"/>
    <property type="molecule type" value="Genomic_DNA"/>
</dbReference>
<feature type="region of interest" description="Disordered" evidence="1">
    <location>
        <begin position="76"/>
        <end position="135"/>
    </location>
</feature>
<dbReference type="Proteomes" id="UP000597886">
    <property type="component" value="Unassembled WGS sequence"/>
</dbReference>
<name>A0AA90Z248_9RHOB</name>
<keyword evidence="2" id="KW-0732">Signal</keyword>
<reference evidence="3" key="1">
    <citation type="submission" date="2019-12" db="EMBL/GenBank/DDBJ databases">
        <title>Ruegeria JWLKs population differentiation of coral mucus and skeleton niches.</title>
        <authorList>
            <person name="Luo D."/>
        </authorList>
    </citation>
    <scope>NUCLEOTIDE SEQUENCE</scope>
    <source>
        <strain evidence="3">HKCCD6181</strain>
    </source>
</reference>
<feature type="compositionally biased region" description="Basic and acidic residues" evidence="1">
    <location>
        <begin position="76"/>
        <end position="102"/>
    </location>
</feature>
<proteinExistence type="predicted"/>
<protein>
    <recommendedName>
        <fullName evidence="5">PepSY domain-containing protein</fullName>
    </recommendedName>
</protein>
<evidence type="ECO:0000313" key="3">
    <source>
        <dbReference type="EMBL" id="NOE18412.1"/>
    </source>
</evidence>
<feature type="signal peptide" evidence="2">
    <location>
        <begin position="1"/>
        <end position="22"/>
    </location>
</feature>
<dbReference type="RefSeq" id="WP_171329834.1">
    <property type="nucleotide sequence ID" value="NZ_WVRA01000003.1"/>
</dbReference>
<feature type="chain" id="PRO_5041652299" description="PepSY domain-containing protein" evidence="2">
    <location>
        <begin position="23"/>
        <end position="135"/>
    </location>
</feature>
<dbReference type="AlphaFoldDB" id="A0AA90Z248"/>
<accession>A0AA90Z248</accession>
<comment type="caution">
    <text evidence="3">The sequence shown here is derived from an EMBL/GenBank/DDBJ whole genome shotgun (WGS) entry which is preliminary data.</text>
</comment>
<feature type="compositionally biased region" description="Gly residues" evidence="1">
    <location>
        <begin position="113"/>
        <end position="135"/>
    </location>
</feature>
<sequence length="135" mass="14239">MRRSHILASLAVFMLLHSPAQAQVSVADGVIARIEAEGFTVDEVKRSWLGRIIITASDQNELREVVLNRTSGEVLRDQRFSKETHGDERPAPPANEPDKRAQPSEPNAHSGPKGAGKSGGPKGGGGRGGPGKNGG</sequence>
<organism evidence="3 4">
    <name type="scientific">Ruegeria atlantica</name>
    <dbReference type="NCBI Taxonomy" id="81569"/>
    <lineage>
        <taxon>Bacteria</taxon>
        <taxon>Pseudomonadati</taxon>
        <taxon>Pseudomonadota</taxon>
        <taxon>Alphaproteobacteria</taxon>
        <taxon>Rhodobacterales</taxon>
        <taxon>Roseobacteraceae</taxon>
        <taxon>Ruegeria</taxon>
    </lineage>
</organism>